<feature type="compositionally biased region" description="Low complexity" evidence="2">
    <location>
        <begin position="300"/>
        <end position="314"/>
    </location>
</feature>
<evidence type="ECO:0000259" key="3">
    <source>
        <dbReference type="PROSITE" id="PS50158"/>
    </source>
</evidence>
<name>A0ABQ5DUP2_9ASTR</name>
<feature type="region of interest" description="Disordered" evidence="2">
    <location>
        <begin position="365"/>
        <end position="397"/>
    </location>
</feature>
<evidence type="ECO:0000256" key="2">
    <source>
        <dbReference type="SAM" id="MobiDB-lite"/>
    </source>
</evidence>
<dbReference type="PROSITE" id="PS50158">
    <property type="entry name" value="ZF_CCHC"/>
    <property type="match status" value="1"/>
</dbReference>
<feature type="region of interest" description="Disordered" evidence="2">
    <location>
        <begin position="279"/>
        <end position="329"/>
    </location>
</feature>
<feature type="compositionally biased region" description="Basic and acidic residues" evidence="2">
    <location>
        <begin position="279"/>
        <end position="297"/>
    </location>
</feature>
<feature type="compositionally biased region" description="Basic and acidic residues" evidence="2">
    <location>
        <begin position="382"/>
        <end position="397"/>
    </location>
</feature>
<dbReference type="PANTHER" id="PTHR45835:SF99">
    <property type="entry name" value="CHROMO DOMAIN-CONTAINING PROTEIN-RELATED"/>
    <property type="match status" value="1"/>
</dbReference>
<evidence type="ECO:0000313" key="4">
    <source>
        <dbReference type="EMBL" id="GJT42303.1"/>
    </source>
</evidence>
<feature type="compositionally biased region" description="Low complexity" evidence="2">
    <location>
        <begin position="369"/>
        <end position="381"/>
    </location>
</feature>
<dbReference type="Proteomes" id="UP001151760">
    <property type="component" value="Unassembled WGS sequence"/>
</dbReference>
<sequence>MRAPHHPPIIHYSIRDQPPKLPIPLPATIYLRRADITTRLTPAQKRLLLTHQPGCELGRVLLLLLRDNQDPLREPDSEILRENDDRLRVGQQEGHLPAVRAEIEQRQAVDDLAVQHIMRTQALEAGARVDTLEDTDQGVSAVLAARDATRNGIDSHTSGTGVRGSERVARECTYQDFMKCKPLYFKGTEGVVELTQCALTWWNSHVMTVTHDVAYSMTWVDLRKKMTDKYCPRNEMKKLEAELWNLKVIGTDVVKYNQRFQELALLCVRMFPEESDKIERVNTMAERQDENKRKFENTSRNNQNQQQQQNKRQNTGQAYTAGNSDRKSYAGSKPLCSKCNYNHEGPCLPKCSNCKRVGHLAKDCRSRPANANNNNRNNNNNIREKPGNDRAPTKESVDGMRGQIQTTLFVGSQIDITPSTLDHYYDVELADGRIIGLNTLLRLHIKLPKPPIQLNLMPVELVVSDANNQYLIGWRNTKRIIVVSTWKKGYLSFWHMLQQKIFRQVREEEHLRMKPIVQNFPEVIPKELSCAPSRNERIICSIRKSYLTKALKDPILTPGSSGQCIVRRRRIISGCALIYRGKFLVHCTKRSEGIHWIPAKFESIKDWTSPKSLKGDSSIKTEARKPENIKSEDVGGMLIENAKFPEAIREQKLEPRADGTLCLNGRSWLPCYGDLRTVIMHESHKSKYSIHPGSDKMYQDMNHLLLAQHESRHTPLMLAVLDLARSRDRKIKGHQDCWYNLRYLNGSGTTSPGFCPRSFLIRLKAMNTISYHASIKAAPFEALYGRKCRSPICWTEVVEAQILGPELIQETTGESHQDPSKDASRS</sequence>
<dbReference type="Pfam" id="PF00098">
    <property type="entry name" value="zf-CCHC"/>
    <property type="match status" value="1"/>
</dbReference>
<keyword evidence="1" id="KW-0862">Zinc</keyword>
<dbReference type="InterPro" id="IPR005162">
    <property type="entry name" value="Retrotrans_gag_dom"/>
</dbReference>
<reference evidence="4" key="1">
    <citation type="journal article" date="2022" name="Int. J. Mol. Sci.">
        <title>Draft Genome of Tanacetum Coccineum: Genomic Comparison of Closely Related Tanacetum-Family Plants.</title>
        <authorList>
            <person name="Yamashiro T."/>
            <person name="Shiraishi A."/>
            <person name="Nakayama K."/>
            <person name="Satake H."/>
        </authorList>
    </citation>
    <scope>NUCLEOTIDE SEQUENCE</scope>
</reference>
<keyword evidence="1" id="KW-0863">Zinc-finger</keyword>
<feature type="domain" description="CCHC-type" evidence="3">
    <location>
        <begin position="350"/>
        <end position="366"/>
    </location>
</feature>
<dbReference type="Pfam" id="PF03732">
    <property type="entry name" value="Retrotrans_gag"/>
    <property type="match status" value="1"/>
</dbReference>
<dbReference type="EMBL" id="BQNB010015634">
    <property type="protein sequence ID" value="GJT42303.1"/>
    <property type="molecule type" value="Genomic_DNA"/>
</dbReference>
<protein>
    <submittedName>
        <fullName evidence="4">Reverse transcriptase domain-containing protein</fullName>
    </submittedName>
</protein>
<gene>
    <name evidence="4" type="ORF">Tco_0951018</name>
</gene>
<dbReference type="GO" id="GO:0003964">
    <property type="term" value="F:RNA-directed DNA polymerase activity"/>
    <property type="evidence" value="ECO:0007669"/>
    <property type="project" value="UniProtKB-KW"/>
</dbReference>
<evidence type="ECO:0000313" key="5">
    <source>
        <dbReference type="Proteomes" id="UP001151760"/>
    </source>
</evidence>
<accession>A0ABQ5DUP2</accession>
<organism evidence="4 5">
    <name type="scientific">Tanacetum coccineum</name>
    <dbReference type="NCBI Taxonomy" id="301880"/>
    <lineage>
        <taxon>Eukaryota</taxon>
        <taxon>Viridiplantae</taxon>
        <taxon>Streptophyta</taxon>
        <taxon>Embryophyta</taxon>
        <taxon>Tracheophyta</taxon>
        <taxon>Spermatophyta</taxon>
        <taxon>Magnoliopsida</taxon>
        <taxon>eudicotyledons</taxon>
        <taxon>Gunneridae</taxon>
        <taxon>Pentapetalae</taxon>
        <taxon>asterids</taxon>
        <taxon>campanulids</taxon>
        <taxon>Asterales</taxon>
        <taxon>Asteraceae</taxon>
        <taxon>Asteroideae</taxon>
        <taxon>Anthemideae</taxon>
        <taxon>Anthemidinae</taxon>
        <taxon>Tanacetum</taxon>
    </lineage>
</organism>
<dbReference type="PANTHER" id="PTHR45835">
    <property type="entry name" value="YALI0A06105P"/>
    <property type="match status" value="1"/>
</dbReference>
<dbReference type="InterPro" id="IPR001878">
    <property type="entry name" value="Znf_CCHC"/>
</dbReference>
<keyword evidence="5" id="KW-1185">Reference proteome</keyword>
<proteinExistence type="predicted"/>
<evidence type="ECO:0000256" key="1">
    <source>
        <dbReference type="PROSITE-ProRule" id="PRU00047"/>
    </source>
</evidence>
<comment type="caution">
    <text evidence="4">The sequence shown here is derived from an EMBL/GenBank/DDBJ whole genome shotgun (WGS) entry which is preliminary data.</text>
</comment>
<keyword evidence="4" id="KW-0548">Nucleotidyltransferase</keyword>
<dbReference type="SMART" id="SM00343">
    <property type="entry name" value="ZnF_C2HC"/>
    <property type="match status" value="1"/>
</dbReference>
<keyword evidence="1" id="KW-0479">Metal-binding</keyword>
<keyword evidence="4" id="KW-0695">RNA-directed DNA polymerase</keyword>
<reference evidence="4" key="2">
    <citation type="submission" date="2022-01" db="EMBL/GenBank/DDBJ databases">
        <authorList>
            <person name="Yamashiro T."/>
            <person name="Shiraishi A."/>
            <person name="Satake H."/>
            <person name="Nakayama K."/>
        </authorList>
    </citation>
    <scope>NUCLEOTIDE SEQUENCE</scope>
</reference>
<keyword evidence="4" id="KW-0808">Transferase</keyword>